<dbReference type="AlphaFoldDB" id="A0A450XV58"/>
<name>A0A450XV58_9GAMM</name>
<accession>A0A450XV58</accession>
<dbReference type="EMBL" id="CAADGH010000150">
    <property type="protein sequence ID" value="VFK77505.1"/>
    <property type="molecule type" value="Genomic_DNA"/>
</dbReference>
<proteinExistence type="predicted"/>
<organism evidence="1">
    <name type="scientific">Candidatus Kentrum sp. MB</name>
    <dbReference type="NCBI Taxonomy" id="2138164"/>
    <lineage>
        <taxon>Bacteria</taxon>
        <taxon>Pseudomonadati</taxon>
        <taxon>Pseudomonadota</taxon>
        <taxon>Gammaproteobacteria</taxon>
        <taxon>Candidatus Kentrum</taxon>
    </lineage>
</organism>
<sequence length="83" mass="9651">MSEKFNHTEWAVFLQRQAIMGNPLLKDIEQTGFNTYWWVTDQAEYATDILFEERADLERILGDLFTASIDRFGGRGCNALFRA</sequence>
<gene>
    <name evidence="1" type="ORF">BECKMB1821G_GA0114241_11403</name>
    <name evidence="3" type="ORF">BECKMB1821H_GA0114242_11503</name>
    <name evidence="2" type="ORF">BECKMB1821I_GA0114274_11553</name>
</gene>
<evidence type="ECO:0000313" key="1">
    <source>
        <dbReference type="EMBL" id="VFK33153.1"/>
    </source>
</evidence>
<reference evidence="1" key="1">
    <citation type="submission" date="2019-02" db="EMBL/GenBank/DDBJ databases">
        <authorList>
            <person name="Gruber-Vodicka R. H."/>
            <person name="Seah K. B. B."/>
        </authorList>
    </citation>
    <scope>NUCLEOTIDE SEQUENCE</scope>
    <source>
        <strain evidence="1">BECK_BZ197</strain>
        <strain evidence="3">BECK_BZ198</strain>
        <strain evidence="2">BECK_BZ199</strain>
    </source>
</reference>
<dbReference type="EMBL" id="CAADFQ010000155">
    <property type="protein sequence ID" value="VFK35868.1"/>
    <property type="molecule type" value="Genomic_DNA"/>
</dbReference>
<dbReference type="EMBL" id="CAADFO010000140">
    <property type="protein sequence ID" value="VFK33153.1"/>
    <property type="molecule type" value="Genomic_DNA"/>
</dbReference>
<evidence type="ECO:0000313" key="2">
    <source>
        <dbReference type="EMBL" id="VFK35868.1"/>
    </source>
</evidence>
<evidence type="ECO:0000313" key="3">
    <source>
        <dbReference type="EMBL" id="VFK77505.1"/>
    </source>
</evidence>
<protein>
    <submittedName>
        <fullName evidence="1">Uncharacterized protein</fullName>
    </submittedName>
</protein>